<protein>
    <submittedName>
        <fullName evidence="2">Uncharacterized protein</fullName>
    </submittedName>
</protein>
<evidence type="ECO:0000313" key="2">
    <source>
        <dbReference type="EMBL" id="CAB5226957.1"/>
    </source>
</evidence>
<reference evidence="2" key="1">
    <citation type="submission" date="2020-05" db="EMBL/GenBank/DDBJ databases">
        <authorList>
            <person name="Chiriac C."/>
            <person name="Salcher M."/>
            <person name="Ghai R."/>
            <person name="Kavagutti S V."/>
        </authorList>
    </citation>
    <scope>NUCLEOTIDE SEQUENCE</scope>
</reference>
<evidence type="ECO:0000313" key="1">
    <source>
        <dbReference type="EMBL" id="CAB4169185.1"/>
    </source>
</evidence>
<accession>A0A6J7XAZ5</accession>
<name>A0A6J7XAZ5_9CAUD</name>
<proteinExistence type="predicted"/>
<organism evidence="2">
    <name type="scientific">uncultured Caudovirales phage</name>
    <dbReference type="NCBI Taxonomy" id="2100421"/>
    <lineage>
        <taxon>Viruses</taxon>
        <taxon>Duplodnaviria</taxon>
        <taxon>Heunggongvirae</taxon>
        <taxon>Uroviricota</taxon>
        <taxon>Caudoviricetes</taxon>
        <taxon>Peduoviridae</taxon>
        <taxon>Maltschvirus</taxon>
        <taxon>Maltschvirus maltsch</taxon>
    </lineage>
</organism>
<dbReference type="EMBL" id="LR796837">
    <property type="protein sequence ID" value="CAB4169185.1"/>
    <property type="molecule type" value="Genomic_DNA"/>
</dbReference>
<gene>
    <name evidence="2" type="ORF">UFOVP1516_79</name>
    <name evidence="1" type="ORF">UFOVP887_56</name>
</gene>
<dbReference type="EMBL" id="LR798364">
    <property type="protein sequence ID" value="CAB5226957.1"/>
    <property type="molecule type" value="Genomic_DNA"/>
</dbReference>
<sequence>MTSTTQPEKALPSIHDFNASKQCEVGFEFEYENEHGDGTGFFITVIGDQAESVKKAVFAKINKERTQAAILKKRGKDEPIKSIEDLIEDNIEGVAACITGWRGVAEPYSKESAFLICQNNKLIFDQVKAASENLANFTKSK</sequence>